<name>A0A450ZGX3_9GAMM</name>
<dbReference type="EMBL" id="CAADFY010000016">
    <property type="protein sequence ID" value="VFK53062.1"/>
    <property type="molecule type" value="Genomic_DNA"/>
</dbReference>
<organism evidence="1">
    <name type="scientific">Candidatus Kentrum sp. TUN</name>
    <dbReference type="NCBI Taxonomy" id="2126343"/>
    <lineage>
        <taxon>Bacteria</taxon>
        <taxon>Pseudomonadati</taxon>
        <taxon>Pseudomonadota</taxon>
        <taxon>Gammaproteobacteria</taxon>
        <taxon>Candidatus Kentrum</taxon>
    </lineage>
</organism>
<reference evidence="1" key="1">
    <citation type="submission" date="2019-02" db="EMBL/GenBank/DDBJ databases">
        <authorList>
            <person name="Gruber-Vodicka R. H."/>
            <person name="Seah K. B. B."/>
        </authorList>
    </citation>
    <scope>NUCLEOTIDE SEQUENCE</scope>
    <source>
        <strain evidence="2">BECK_BY2</strain>
        <strain evidence="1">BECK_BY3</strain>
    </source>
</reference>
<proteinExistence type="predicted"/>
<sequence length="132" mass="14413">MQHSAVISSPLGMLAIMVSREGFLRKIELLPKGHRVNLRNSTHGNSQDSFTSGRSELSMSRYNYDSIIADIADQLGWLLLQGSGVVFCASACSRWHSFPATCVASLAIDTPRKNDKLRHIGGKASYLRACCG</sequence>
<gene>
    <name evidence="2" type="ORF">BECKTUN1418E_GA0071001_101822</name>
    <name evidence="1" type="ORF">BECKTUN1418F_GA0071002_101622</name>
</gene>
<accession>A0A450ZGX3</accession>
<protein>
    <submittedName>
        <fullName evidence="1">Uncharacterized protein</fullName>
    </submittedName>
</protein>
<dbReference type="AlphaFoldDB" id="A0A450ZGX3"/>
<evidence type="ECO:0000313" key="2">
    <source>
        <dbReference type="EMBL" id="VFK53811.1"/>
    </source>
</evidence>
<dbReference type="EMBL" id="CAADFV010000018">
    <property type="protein sequence ID" value="VFK53811.1"/>
    <property type="molecule type" value="Genomic_DNA"/>
</dbReference>
<evidence type="ECO:0000313" key="1">
    <source>
        <dbReference type="EMBL" id="VFK53062.1"/>
    </source>
</evidence>